<dbReference type="AlphaFoldDB" id="A0AA40SDR0"/>
<reference evidence="1 2" key="1">
    <citation type="submission" date="2020-08" db="EMBL/GenBank/DDBJ databases">
        <title>Genomic Encyclopedia of Type Strains, Phase III (KMG-III): the genomes of soil and plant-associated and newly described type strains.</title>
        <authorList>
            <person name="Whitman W."/>
        </authorList>
    </citation>
    <scope>NUCLEOTIDE SEQUENCE [LARGE SCALE GENOMIC DNA]</scope>
    <source>
        <strain evidence="1 2">CECT 3271</strain>
    </source>
</reference>
<accession>A0AA40SDR0</accession>
<organism evidence="1 2">
    <name type="scientific">Streptomyces calvus</name>
    <dbReference type="NCBI Taxonomy" id="67282"/>
    <lineage>
        <taxon>Bacteria</taxon>
        <taxon>Bacillati</taxon>
        <taxon>Actinomycetota</taxon>
        <taxon>Actinomycetes</taxon>
        <taxon>Kitasatosporales</taxon>
        <taxon>Streptomycetaceae</taxon>
        <taxon>Streptomyces</taxon>
    </lineage>
</organism>
<name>A0AA40SDR0_9ACTN</name>
<dbReference type="EMBL" id="JACJIE010000005">
    <property type="protein sequence ID" value="MBA8944296.1"/>
    <property type="molecule type" value="Genomic_DNA"/>
</dbReference>
<comment type="caution">
    <text evidence="1">The sequence shown here is derived from an EMBL/GenBank/DDBJ whole genome shotgun (WGS) entry which is preliminary data.</text>
</comment>
<protein>
    <submittedName>
        <fullName evidence="1">Uncharacterized protein</fullName>
    </submittedName>
</protein>
<proteinExistence type="predicted"/>
<gene>
    <name evidence="1" type="ORF">FHS33_002734</name>
</gene>
<evidence type="ECO:0000313" key="2">
    <source>
        <dbReference type="Proteomes" id="UP000530412"/>
    </source>
</evidence>
<dbReference type="Proteomes" id="UP000530412">
    <property type="component" value="Unassembled WGS sequence"/>
</dbReference>
<dbReference type="RefSeq" id="WP_259396479.1">
    <property type="nucleotide sequence ID" value="NZ_BMSU01000006.1"/>
</dbReference>
<sequence length="41" mass="4464">MFDEDGSPGPFLKVLLYAVPALAIGETPWERLTVDVWGAMA</sequence>
<evidence type="ECO:0000313" key="1">
    <source>
        <dbReference type="EMBL" id="MBA8944296.1"/>
    </source>
</evidence>